<dbReference type="FunFam" id="3.30.300.30:FF:000008">
    <property type="entry name" value="2,3-dihydroxybenzoate-AMP ligase"/>
    <property type="match status" value="1"/>
</dbReference>
<evidence type="ECO:0000259" key="5">
    <source>
        <dbReference type="Pfam" id="PF13193"/>
    </source>
</evidence>
<dbReference type="InterPro" id="IPR045851">
    <property type="entry name" value="AMP-bd_C_sf"/>
</dbReference>
<organism evidence="6 7">
    <name type="scientific">Candidatus Neomicrothrix subdominans</name>
    <dbReference type="NCBI Taxonomy" id="2954438"/>
    <lineage>
        <taxon>Bacteria</taxon>
        <taxon>Bacillati</taxon>
        <taxon>Actinomycetota</taxon>
        <taxon>Acidimicrobiia</taxon>
        <taxon>Acidimicrobiales</taxon>
        <taxon>Microthrixaceae</taxon>
        <taxon>Candidatus Neomicrothrix</taxon>
    </lineage>
</organism>
<feature type="domain" description="AMP-binding enzyme C-terminal" evidence="5">
    <location>
        <begin position="301"/>
        <end position="376"/>
    </location>
</feature>
<evidence type="ECO:0000256" key="3">
    <source>
        <dbReference type="SAM" id="MobiDB-lite"/>
    </source>
</evidence>
<evidence type="ECO:0000313" key="7">
    <source>
        <dbReference type="Proteomes" id="UP000727993"/>
    </source>
</evidence>
<dbReference type="InterPro" id="IPR042099">
    <property type="entry name" value="ANL_N_sf"/>
</dbReference>
<name>A0A936TEQ0_9ACTN</name>
<feature type="region of interest" description="Disordered" evidence="3">
    <location>
        <begin position="1"/>
        <end position="22"/>
    </location>
</feature>
<reference evidence="6 7" key="1">
    <citation type="submission" date="2020-10" db="EMBL/GenBank/DDBJ databases">
        <title>Connecting structure to function with the recovery of over 1000 high-quality activated sludge metagenome-assembled genomes encoding full-length rRNA genes using long-read sequencing.</title>
        <authorList>
            <person name="Singleton C.M."/>
            <person name="Petriglieri F."/>
            <person name="Kristensen J.M."/>
            <person name="Kirkegaard R.H."/>
            <person name="Michaelsen T.Y."/>
            <person name="Andersen M.H."/>
            <person name="Karst S.M."/>
            <person name="Dueholm M.S."/>
            <person name="Nielsen P.H."/>
            <person name="Albertsen M."/>
        </authorList>
    </citation>
    <scope>NUCLEOTIDE SEQUENCE [LARGE SCALE GENOMIC DNA]</scope>
    <source>
        <strain evidence="6">Lyne_18-Q3-R50-59_MAXAC.006</strain>
    </source>
</reference>
<dbReference type="Gene3D" id="3.30.300.30">
    <property type="match status" value="1"/>
</dbReference>
<feature type="compositionally biased region" description="Low complexity" evidence="3">
    <location>
        <begin position="1"/>
        <end position="10"/>
    </location>
</feature>
<dbReference type="GO" id="GO:0031956">
    <property type="term" value="F:medium-chain fatty acid-CoA ligase activity"/>
    <property type="evidence" value="ECO:0007669"/>
    <property type="project" value="TreeGrafter"/>
</dbReference>
<keyword evidence="2" id="KW-0436">Ligase</keyword>
<evidence type="ECO:0000256" key="2">
    <source>
        <dbReference type="ARBA" id="ARBA00022598"/>
    </source>
</evidence>
<sequence length="407" mass="42471">MSGPATARRSPPGRRARPHDPAWIIHTSGTTGTPKGVVLTHASLLAGATTALFGRPVGATDTYLYPFPLCHVSAHNVLALHLARRPVVLAERFEAGLFWDLTRRFGATMASLAPTMLAMLLDDPATDSVPPGTLRAVGYGASAITPELLTEASVRLGCEFSGGYGMTEASGNAVFLDAASHRSALGSEPRLLAAAGFPGPLTRVRVTPIPGSEPPTGRAAALEPDATTEVASGEAGQIELAGPQVAAGYWNRPEASADTFGADGWLRTGDLGRLDTDGRLWVTDRLKDLVISGGENVSAREVELVLATHPAVKAVAVVGTPDARWGEVVTAVVVPHPGRSADVDELRAYVRNSMAPFKVPKRIALVAALPQNATGKIDKVALRSTLAHPEAGPVSATASRPTRGRRS</sequence>
<dbReference type="SUPFAM" id="SSF56801">
    <property type="entry name" value="Acetyl-CoA synthetase-like"/>
    <property type="match status" value="1"/>
</dbReference>
<dbReference type="Pfam" id="PF13193">
    <property type="entry name" value="AMP-binding_C"/>
    <property type="match status" value="1"/>
</dbReference>
<dbReference type="GO" id="GO:0006631">
    <property type="term" value="P:fatty acid metabolic process"/>
    <property type="evidence" value="ECO:0007669"/>
    <property type="project" value="TreeGrafter"/>
</dbReference>
<evidence type="ECO:0000313" key="6">
    <source>
        <dbReference type="EMBL" id="MBK9298946.1"/>
    </source>
</evidence>
<comment type="similarity">
    <text evidence="1">Belongs to the ATP-dependent AMP-binding enzyme family.</text>
</comment>
<comment type="caution">
    <text evidence="6">The sequence shown here is derived from an EMBL/GenBank/DDBJ whole genome shotgun (WGS) entry which is preliminary data.</text>
</comment>
<feature type="region of interest" description="Disordered" evidence="3">
    <location>
        <begin position="388"/>
        <end position="407"/>
    </location>
</feature>
<dbReference type="PROSITE" id="PS00455">
    <property type="entry name" value="AMP_BINDING"/>
    <property type="match status" value="1"/>
</dbReference>
<evidence type="ECO:0000259" key="4">
    <source>
        <dbReference type="Pfam" id="PF00501"/>
    </source>
</evidence>
<dbReference type="Gene3D" id="3.40.50.12780">
    <property type="entry name" value="N-terminal domain of ligase-like"/>
    <property type="match status" value="1"/>
</dbReference>
<dbReference type="InterPro" id="IPR000873">
    <property type="entry name" value="AMP-dep_synth/lig_dom"/>
</dbReference>
<dbReference type="EMBL" id="JADJZA010000011">
    <property type="protein sequence ID" value="MBK9298946.1"/>
    <property type="molecule type" value="Genomic_DNA"/>
</dbReference>
<dbReference type="Proteomes" id="UP000727993">
    <property type="component" value="Unassembled WGS sequence"/>
</dbReference>
<protein>
    <submittedName>
        <fullName evidence="6">AMP-binding protein</fullName>
    </submittedName>
</protein>
<proteinExistence type="inferred from homology"/>
<dbReference type="PANTHER" id="PTHR43201">
    <property type="entry name" value="ACYL-COA SYNTHETASE"/>
    <property type="match status" value="1"/>
</dbReference>
<accession>A0A936TEQ0</accession>
<gene>
    <name evidence="6" type="ORF">IPN02_19390</name>
</gene>
<dbReference type="InterPro" id="IPR020845">
    <property type="entry name" value="AMP-binding_CS"/>
</dbReference>
<dbReference type="InterPro" id="IPR025110">
    <property type="entry name" value="AMP-bd_C"/>
</dbReference>
<dbReference type="AlphaFoldDB" id="A0A936TEQ0"/>
<dbReference type="Pfam" id="PF00501">
    <property type="entry name" value="AMP-binding"/>
    <property type="match status" value="1"/>
</dbReference>
<dbReference type="PANTHER" id="PTHR43201:SF32">
    <property type="entry name" value="2-SUCCINYLBENZOATE--COA LIGASE, CHLOROPLASTIC_PEROXISOMAL"/>
    <property type="match status" value="1"/>
</dbReference>
<evidence type="ECO:0000256" key="1">
    <source>
        <dbReference type="ARBA" id="ARBA00006432"/>
    </source>
</evidence>
<feature type="domain" description="AMP-dependent synthetase/ligase" evidence="4">
    <location>
        <begin position="12"/>
        <end position="250"/>
    </location>
</feature>